<dbReference type="OMA" id="HESEYYR"/>
<evidence type="ECO:0000313" key="2">
    <source>
        <dbReference type="EMBL" id="EZA60430.1"/>
    </source>
</evidence>
<reference evidence="3" key="3">
    <citation type="submission" date="2018-07" db="EMBL/GenBank/DDBJ databases">
        <authorList>
            <person name="Mckenzie S.K."/>
            <person name="Kronauer D.J.C."/>
        </authorList>
    </citation>
    <scope>NUCLEOTIDE SEQUENCE</scope>
    <source>
        <strain evidence="3">Clonal line C1</strain>
    </source>
</reference>
<dbReference type="SUPFAM" id="SSF54277">
    <property type="entry name" value="CAD &amp; PB1 domains"/>
    <property type="match status" value="1"/>
</dbReference>
<dbReference type="EMBL" id="QOIP01000011">
    <property type="protein sequence ID" value="RLU17273.1"/>
    <property type="molecule type" value="Genomic_DNA"/>
</dbReference>
<feature type="compositionally biased region" description="Basic and acidic residues" evidence="1">
    <location>
        <begin position="589"/>
        <end position="618"/>
    </location>
</feature>
<feature type="region of interest" description="Disordered" evidence="1">
    <location>
        <begin position="362"/>
        <end position="404"/>
    </location>
</feature>
<dbReference type="EMBL" id="KK107078">
    <property type="protein sequence ID" value="EZA60430.1"/>
    <property type="molecule type" value="Genomic_DNA"/>
</dbReference>
<feature type="region of interest" description="Disordered" evidence="1">
    <location>
        <begin position="271"/>
        <end position="300"/>
    </location>
</feature>
<dbReference type="AlphaFoldDB" id="A0A026WWH8"/>
<feature type="compositionally biased region" description="Acidic residues" evidence="1">
    <location>
        <begin position="279"/>
        <end position="299"/>
    </location>
</feature>
<name>A0A026WWH8_OOCBI</name>
<sequence>MKPFVEADYCFCRLKETARCVTGKECSYTPRLKNFNLEKLRLDLWKYFEIPKDRHIFYVDEDTDVIPIESEGEFHEMFKLAKDSTIEKPIHLIVGPYNGRVSKLREVDDSSDDQKRDIDSSSSCLESTSKLGQRRWKPLNLMKKWDRKRHKSNEEQKELKDMEAPKMDASLCGIHSDMPPPWFTKYMDSMKEEMISTISQRVINCVMEALNDDFSPPLPPKKLEETLNDDFPPPLPPRKLPAHLYQSKPRSIVSPRRYSDYCNLSDMKRERKVMHQDEEQSSDESDDSIECVDEPQDAPEDLRVKKDVRSIVRHETVKEMTEVPNKTSRDRPVHAPFKRFIYYEDRSHLPFPKRFSRYSFESRDLNEKSQEKMRCRDAEQLSDDARTKRMDESQNVNSARSSRSLQERIDLLQDAICDFANANVKEKKKKKRNFHQLTTKNMDTDTCKGQQLCSRKTEFASPPLQANQAPYDERLHLEALKLLENELRMSCSVTGHQMLDEDRRNKNIWSYNDLHIDSSVYDSSEVDDDAFEIIQVSTSKDMNETHPEESLTEQQQHQQQHDSSRDSPSFELLSELPSPTSTCMNEDLLLNKETEERPEPEEKPESMEKLESKEKIEQQFENPDPRLVYMLNTKGKIRQYYCKKDISHRATKAAPVVDAQCSELLHDGTTSSSYGDVKNSHPSYMPVSQCRMPQSQRSCQSQIDLIDFTQSFHSHTTSVTTDITDAIDMAEVYVDACDNGRCGEQQVPTVSKNVQEMTETATARIETDPTVASSRNELEDEWMKKLKEKYYCDVNGDSSPTPDASAAASQQFCRANGFSDKPMFNGRLQGRCIVEPDALDAGEPVQSLPQTLVTAAATAAHVGTFAYVTACEFFDRVRTHARENAERREHKVRQ</sequence>
<evidence type="ECO:0008006" key="5">
    <source>
        <dbReference type="Google" id="ProtNLM"/>
    </source>
</evidence>
<protein>
    <recommendedName>
        <fullName evidence="5">PB1 domain-containing protein</fullName>
    </recommendedName>
</protein>
<proteinExistence type="predicted"/>
<dbReference type="Proteomes" id="UP000053097">
    <property type="component" value="Unassembled WGS sequence"/>
</dbReference>
<feature type="compositionally biased region" description="Polar residues" evidence="1">
    <location>
        <begin position="393"/>
        <end position="404"/>
    </location>
</feature>
<reference evidence="3" key="2">
    <citation type="journal article" date="2018" name="Genome Res.">
        <title>The genomic architecture and molecular evolution of ant odorant receptors.</title>
        <authorList>
            <person name="McKenzie S.K."/>
            <person name="Kronauer D.J.C."/>
        </authorList>
    </citation>
    <scope>NUCLEOTIDE SEQUENCE [LARGE SCALE GENOMIC DNA]</scope>
    <source>
        <strain evidence="3">Clonal line C1</strain>
    </source>
</reference>
<reference evidence="2 4" key="1">
    <citation type="journal article" date="2014" name="Curr. Biol.">
        <title>The genome of the clonal raider ant Cerapachys biroi.</title>
        <authorList>
            <person name="Oxley P.R."/>
            <person name="Ji L."/>
            <person name="Fetter-Pruneda I."/>
            <person name="McKenzie S.K."/>
            <person name="Li C."/>
            <person name="Hu H."/>
            <person name="Zhang G."/>
            <person name="Kronauer D.J."/>
        </authorList>
    </citation>
    <scope>NUCLEOTIDE SEQUENCE [LARGE SCALE GENOMIC DNA]</scope>
</reference>
<feature type="compositionally biased region" description="Low complexity" evidence="1">
    <location>
        <begin position="567"/>
        <end position="582"/>
    </location>
</feature>
<evidence type="ECO:0000256" key="1">
    <source>
        <dbReference type="SAM" id="MobiDB-lite"/>
    </source>
</evidence>
<evidence type="ECO:0000313" key="4">
    <source>
        <dbReference type="Proteomes" id="UP000053097"/>
    </source>
</evidence>
<feature type="compositionally biased region" description="Basic and acidic residues" evidence="1">
    <location>
        <begin position="362"/>
        <end position="392"/>
    </location>
</feature>
<feature type="compositionally biased region" description="Low complexity" evidence="1">
    <location>
        <begin position="120"/>
        <end position="129"/>
    </location>
</feature>
<dbReference type="STRING" id="2015173.A0A026WWH8"/>
<dbReference type="Proteomes" id="UP000279307">
    <property type="component" value="Chromosome 11"/>
</dbReference>
<dbReference type="Gene3D" id="3.10.20.90">
    <property type="entry name" value="Phosphatidylinositol 3-kinase Catalytic Subunit, Chain A, domain 1"/>
    <property type="match status" value="1"/>
</dbReference>
<feature type="compositionally biased region" description="Basic and acidic residues" evidence="1">
    <location>
        <begin position="105"/>
        <end position="119"/>
    </location>
</feature>
<feature type="region of interest" description="Disordered" evidence="1">
    <location>
        <begin position="541"/>
        <end position="621"/>
    </location>
</feature>
<evidence type="ECO:0000313" key="3">
    <source>
        <dbReference type="EMBL" id="RLU17273.1"/>
    </source>
</evidence>
<feature type="region of interest" description="Disordered" evidence="1">
    <location>
        <begin position="105"/>
        <end position="131"/>
    </location>
</feature>
<accession>A0A026WWH8</accession>
<organism evidence="2 4">
    <name type="scientific">Ooceraea biroi</name>
    <name type="common">Clonal raider ant</name>
    <name type="synonym">Cerapachys biroi</name>
    <dbReference type="NCBI Taxonomy" id="2015173"/>
    <lineage>
        <taxon>Eukaryota</taxon>
        <taxon>Metazoa</taxon>
        <taxon>Ecdysozoa</taxon>
        <taxon>Arthropoda</taxon>
        <taxon>Hexapoda</taxon>
        <taxon>Insecta</taxon>
        <taxon>Pterygota</taxon>
        <taxon>Neoptera</taxon>
        <taxon>Endopterygota</taxon>
        <taxon>Hymenoptera</taxon>
        <taxon>Apocrita</taxon>
        <taxon>Aculeata</taxon>
        <taxon>Formicoidea</taxon>
        <taxon>Formicidae</taxon>
        <taxon>Dorylinae</taxon>
        <taxon>Ooceraea</taxon>
    </lineage>
</organism>
<keyword evidence="4" id="KW-1185">Reference proteome</keyword>
<gene>
    <name evidence="3" type="ORF">DMN91_011342</name>
    <name evidence="2" type="ORF">X777_13519</name>
</gene>
<dbReference type="OrthoDB" id="661148at2759"/>